<dbReference type="InterPro" id="IPR004995">
    <property type="entry name" value="Spore_Ger"/>
</dbReference>
<evidence type="ECO:0000313" key="5">
    <source>
        <dbReference type="Proteomes" id="UP000190105"/>
    </source>
</evidence>
<feature type="transmembrane region" description="Helical" evidence="3">
    <location>
        <begin position="288"/>
        <end position="310"/>
    </location>
</feature>
<gene>
    <name evidence="4" type="ORF">SAMN05443428_102156</name>
</gene>
<protein>
    <submittedName>
        <fullName evidence="4">GerA spore germination protein</fullName>
    </submittedName>
</protein>
<comment type="similarity">
    <text evidence="1">Belongs to the GerABKA family.</text>
</comment>
<feature type="transmembrane region" description="Helical" evidence="3">
    <location>
        <begin position="355"/>
        <end position="372"/>
    </location>
</feature>
<accession>A0A1T4WMK7</accession>
<organism evidence="4 5">
    <name type="scientific">Caloramator quimbayensis</name>
    <dbReference type="NCBI Taxonomy" id="1147123"/>
    <lineage>
        <taxon>Bacteria</taxon>
        <taxon>Bacillati</taxon>
        <taxon>Bacillota</taxon>
        <taxon>Clostridia</taxon>
        <taxon>Eubacteriales</taxon>
        <taxon>Clostridiaceae</taxon>
        <taxon>Caloramator</taxon>
    </lineage>
</organism>
<feature type="transmembrane region" description="Helical" evidence="3">
    <location>
        <begin position="411"/>
        <end position="439"/>
    </location>
</feature>
<dbReference type="OrthoDB" id="9772630at2"/>
<dbReference type="AlphaFoldDB" id="A0A1T4WMK7"/>
<dbReference type="InterPro" id="IPR050768">
    <property type="entry name" value="UPF0353/GerABKA_families"/>
</dbReference>
<proteinExistence type="inferred from homology"/>
<evidence type="ECO:0000313" key="4">
    <source>
        <dbReference type="EMBL" id="SKA78600.1"/>
    </source>
</evidence>
<evidence type="ECO:0000256" key="1">
    <source>
        <dbReference type="ARBA" id="ARBA00005278"/>
    </source>
</evidence>
<dbReference type="Pfam" id="PF03323">
    <property type="entry name" value="GerA"/>
    <property type="match status" value="1"/>
</dbReference>
<dbReference type="PIRSF" id="PIRSF005690">
    <property type="entry name" value="GerBA"/>
    <property type="match status" value="1"/>
</dbReference>
<evidence type="ECO:0000256" key="2">
    <source>
        <dbReference type="ARBA" id="ARBA00023136"/>
    </source>
</evidence>
<dbReference type="EMBL" id="FUYH01000002">
    <property type="protein sequence ID" value="SKA78600.1"/>
    <property type="molecule type" value="Genomic_DNA"/>
</dbReference>
<dbReference type="PANTHER" id="PTHR22550:SF16">
    <property type="entry name" value="SPORE GERMINATION PROTEIN"/>
    <property type="match status" value="1"/>
</dbReference>
<keyword evidence="3" id="KW-0812">Transmembrane</keyword>
<dbReference type="GO" id="GO:0016020">
    <property type="term" value="C:membrane"/>
    <property type="evidence" value="ECO:0007669"/>
    <property type="project" value="InterPro"/>
</dbReference>
<dbReference type="GO" id="GO:0009847">
    <property type="term" value="P:spore germination"/>
    <property type="evidence" value="ECO:0007669"/>
    <property type="project" value="InterPro"/>
</dbReference>
<dbReference type="STRING" id="1147123.SAMN05443428_102156"/>
<keyword evidence="3" id="KW-1133">Transmembrane helix</keyword>
<reference evidence="5" key="1">
    <citation type="submission" date="2017-02" db="EMBL/GenBank/DDBJ databases">
        <authorList>
            <person name="Varghese N."/>
            <person name="Submissions S."/>
        </authorList>
    </citation>
    <scope>NUCLEOTIDE SEQUENCE [LARGE SCALE GENOMIC DNA]</scope>
    <source>
        <strain evidence="5">USBA 833</strain>
    </source>
</reference>
<dbReference type="PANTHER" id="PTHR22550">
    <property type="entry name" value="SPORE GERMINATION PROTEIN"/>
    <property type="match status" value="1"/>
</dbReference>
<evidence type="ECO:0000256" key="3">
    <source>
        <dbReference type="SAM" id="Phobius"/>
    </source>
</evidence>
<keyword evidence="2 3" id="KW-0472">Membrane</keyword>
<feature type="transmembrane region" description="Helical" evidence="3">
    <location>
        <begin position="378"/>
        <end position="399"/>
    </location>
</feature>
<dbReference type="Proteomes" id="UP000190105">
    <property type="component" value="Unassembled WGS sequence"/>
</dbReference>
<keyword evidence="5" id="KW-1185">Reference proteome</keyword>
<name>A0A1T4WMK7_9CLOT</name>
<sequence length="487" mass="54625">MADMLSTNISENFNIISSNIPSNFNFIKREIYIGENILCYILYISGLSDKNDIQETIIKPLLSSTISASDSFEGISQDLIKKYIYCPEVEATTSIKKICTEILSGKSIILIDGHIYAIICNTVSSKYRQIQESTTEKSIQGSKESFVENIDVNISLLQRKIKSSEFRMERFTIGEKTNTEIVLTYVNNIIDPKVLENIRTKIINISTPAILSLGFLEQYFDDNQYNIFPMSKVTEKPDKAAFDLLEGKAAIFISESPSALIVPATFIEFFQGFEDYSDKTVIASFSRILRFIAIITIIILEPIYLILLYYNPELFPYGLTTVIISSRQNIPLPPLLEILAMDLAVEILREGGIRLPNPIGTTLAIVGGIVIGDSATKAGLVSYATLFIVAITVISTFIIPNYQMALTIRFLRFPLLILGQLFGFFGLLIGLYLIIIILVKLENCGISYFAPLSPVRFTDMYDVIIRAPLKKVLVQPRSLRPSKKTKK</sequence>